<dbReference type="PANTHER" id="PTHR43794:SF11">
    <property type="entry name" value="AMIDOHYDROLASE-RELATED DOMAIN-CONTAINING PROTEIN"/>
    <property type="match status" value="1"/>
</dbReference>
<dbReference type="SUPFAM" id="SSF51338">
    <property type="entry name" value="Composite domain of metallo-dependent hydrolases"/>
    <property type="match status" value="1"/>
</dbReference>
<comment type="caution">
    <text evidence="3">The sequence shown here is derived from an EMBL/GenBank/DDBJ whole genome shotgun (WGS) entry which is preliminary data.</text>
</comment>
<dbReference type="Gene3D" id="2.30.40.10">
    <property type="entry name" value="Urease, subunit C, domain 1"/>
    <property type="match status" value="1"/>
</dbReference>
<feature type="domain" description="Amidohydrolase-related" evidence="2">
    <location>
        <begin position="55"/>
        <end position="400"/>
    </location>
</feature>
<keyword evidence="4" id="KW-1185">Reference proteome</keyword>
<evidence type="ECO:0000313" key="4">
    <source>
        <dbReference type="Proteomes" id="UP001595891"/>
    </source>
</evidence>
<reference evidence="4" key="1">
    <citation type="journal article" date="2019" name="Int. J. Syst. Evol. Microbiol.">
        <title>The Global Catalogue of Microorganisms (GCM) 10K type strain sequencing project: providing services to taxonomists for standard genome sequencing and annotation.</title>
        <authorList>
            <consortium name="The Broad Institute Genomics Platform"/>
            <consortium name="The Broad Institute Genome Sequencing Center for Infectious Disease"/>
            <person name="Wu L."/>
            <person name="Ma J."/>
        </authorList>
    </citation>
    <scope>NUCLEOTIDE SEQUENCE [LARGE SCALE GENOMIC DNA]</scope>
    <source>
        <strain evidence="4">CCUG 49560</strain>
    </source>
</reference>
<dbReference type="Proteomes" id="UP001595891">
    <property type="component" value="Unassembled WGS sequence"/>
</dbReference>
<dbReference type="EMBL" id="JBHSFN010000001">
    <property type="protein sequence ID" value="MFC4584517.1"/>
    <property type="molecule type" value="Genomic_DNA"/>
</dbReference>
<name>A0ABV9E534_9ACTN</name>
<accession>A0ABV9E534</accession>
<dbReference type="InterPro" id="IPR006680">
    <property type="entry name" value="Amidohydro-rel"/>
</dbReference>
<evidence type="ECO:0000256" key="1">
    <source>
        <dbReference type="ARBA" id="ARBA00022801"/>
    </source>
</evidence>
<gene>
    <name evidence="3" type="ORF">ACFO8L_00435</name>
</gene>
<dbReference type="Gene3D" id="3.20.20.140">
    <property type="entry name" value="Metal-dependent hydrolases"/>
    <property type="match status" value="1"/>
</dbReference>
<sequence>MTSLFVRNGLLIDMEPDPATAGPGDVLVEDGVITATGPGLPEVAGAEVIDATGMIVMPGFVDTHRHTWQAGLRAAAPDISFGGYLGRVLGEFAPRYRPEDVYTGNLAGALECLDAGITTLVDWSHINLTPAHTDAIIESLRNAGIRAVLGYCYGGDGGPDGLTAEGHRVREELFGGAGGLLSMAVAAFGPEIVSEEQALREWRLARDLDVPVTAHMGGHGAEGAERGLAFLQDNGLLGPGTMFVHPNYYTADALRRIADGGGTGSVSPLVEAELGIGYPATGRARADGMPVGLGADTVACGPGDMFSLMRAAYVLERARPGGAGLGFTTRDVLRMATIEGAEVAGLAEVTGSLRPGKQADLVLLRVDGLGQAPVNDPIGTVVLAADTRSVDTVIVAGRVVKRGGRLLRHDLPSLRAALAESAACVTGRPGSGRTPTPVPAS</sequence>
<dbReference type="InterPro" id="IPR050287">
    <property type="entry name" value="MTA/SAH_deaminase"/>
</dbReference>
<organism evidence="3 4">
    <name type="scientific">Sphaerisporangium corydalis</name>
    <dbReference type="NCBI Taxonomy" id="1441875"/>
    <lineage>
        <taxon>Bacteria</taxon>
        <taxon>Bacillati</taxon>
        <taxon>Actinomycetota</taxon>
        <taxon>Actinomycetes</taxon>
        <taxon>Streptosporangiales</taxon>
        <taxon>Streptosporangiaceae</taxon>
        <taxon>Sphaerisporangium</taxon>
    </lineage>
</organism>
<dbReference type="SUPFAM" id="SSF51556">
    <property type="entry name" value="Metallo-dependent hydrolases"/>
    <property type="match status" value="1"/>
</dbReference>
<dbReference type="InterPro" id="IPR011059">
    <property type="entry name" value="Metal-dep_hydrolase_composite"/>
</dbReference>
<protein>
    <submittedName>
        <fullName evidence="3">Amidohydrolase family protein</fullName>
    </submittedName>
</protein>
<dbReference type="NCBIfam" id="NF006056">
    <property type="entry name" value="PRK08204.1"/>
    <property type="match status" value="1"/>
</dbReference>
<keyword evidence="1" id="KW-0378">Hydrolase</keyword>
<dbReference type="InterPro" id="IPR032466">
    <property type="entry name" value="Metal_Hydrolase"/>
</dbReference>
<dbReference type="RefSeq" id="WP_262841824.1">
    <property type="nucleotide sequence ID" value="NZ_JANZYP010000007.1"/>
</dbReference>
<dbReference type="PANTHER" id="PTHR43794">
    <property type="entry name" value="AMINOHYDROLASE SSNA-RELATED"/>
    <property type="match status" value="1"/>
</dbReference>
<evidence type="ECO:0000313" key="3">
    <source>
        <dbReference type="EMBL" id="MFC4584517.1"/>
    </source>
</evidence>
<dbReference type="Pfam" id="PF01979">
    <property type="entry name" value="Amidohydro_1"/>
    <property type="match status" value="1"/>
</dbReference>
<evidence type="ECO:0000259" key="2">
    <source>
        <dbReference type="Pfam" id="PF01979"/>
    </source>
</evidence>
<proteinExistence type="predicted"/>